<protein>
    <recommendedName>
        <fullName evidence="7">Kynurenine formamidase</fullName>
        <shortName evidence="7">KFA</shortName>
        <shortName evidence="7">KFase</shortName>
        <ecNumber evidence="7">3.5.1.9</ecNumber>
    </recommendedName>
    <alternativeName>
        <fullName evidence="7">Arylformamidase</fullName>
    </alternativeName>
    <alternativeName>
        <fullName evidence="7">N-formylkynurenine formamidase</fullName>
        <shortName evidence="7">FKF</shortName>
    </alternativeName>
</protein>
<comment type="similarity">
    <text evidence="7">Belongs to the Cyclase 1 superfamily. KynB family.</text>
</comment>
<accession>A0ABS2NJ59</accession>
<feature type="binding site" evidence="7">
    <location>
        <position position="47"/>
    </location>
    <ligand>
        <name>Zn(2+)</name>
        <dbReference type="ChEBI" id="CHEBI:29105"/>
        <label>1</label>
    </ligand>
</feature>
<dbReference type="InterPro" id="IPR037175">
    <property type="entry name" value="KFase_sf"/>
</dbReference>
<feature type="binding site" evidence="7">
    <location>
        <position position="53"/>
    </location>
    <ligand>
        <name>Zn(2+)</name>
        <dbReference type="ChEBI" id="CHEBI:29105"/>
        <label>1</label>
    </ligand>
</feature>
<evidence type="ECO:0000313" key="9">
    <source>
        <dbReference type="Proteomes" id="UP001646157"/>
    </source>
</evidence>
<evidence type="ECO:0000256" key="1">
    <source>
        <dbReference type="ARBA" id="ARBA00002204"/>
    </source>
</evidence>
<dbReference type="InterPro" id="IPR007325">
    <property type="entry name" value="KFase/CYL"/>
</dbReference>
<evidence type="ECO:0000256" key="3">
    <source>
        <dbReference type="ARBA" id="ARBA00022801"/>
    </source>
</evidence>
<dbReference type="Proteomes" id="UP001646157">
    <property type="component" value="Unassembled WGS sequence"/>
</dbReference>
<feature type="binding site" evidence="7">
    <location>
        <position position="170"/>
    </location>
    <ligand>
        <name>Zn(2+)</name>
        <dbReference type="ChEBI" id="CHEBI:29105"/>
        <label>1</label>
    </ligand>
</feature>
<feature type="binding site" evidence="7">
    <location>
        <position position="158"/>
    </location>
    <ligand>
        <name>Zn(2+)</name>
        <dbReference type="ChEBI" id="CHEBI:29105"/>
        <label>2</label>
    </ligand>
</feature>
<dbReference type="RefSeq" id="WP_205175048.1">
    <property type="nucleotide sequence ID" value="NZ_JAFBDZ010000006.1"/>
</dbReference>
<feature type="active site" description="Proton donor/acceptor" evidence="7">
    <location>
        <position position="57"/>
    </location>
</feature>
<evidence type="ECO:0000256" key="5">
    <source>
        <dbReference type="ARBA" id="ARBA00023079"/>
    </source>
</evidence>
<dbReference type="NCBIfam" id="TIGR03035">
    <property type="entry name" value="trp_arylform"/>
    <property type="match status" value="1"/>
</dbReference>
<proteinExistence type="inferred from homology"/>
<dbReference type="EC" id="3.5.1.9" evidence="7"/>
<keyword evidence="4 7" id="KW-0862">Zinc</keyword>
<dbReference type="Gene3D" id="3.50.30.50">
    <property type="entry name" value="Putative cyclase"/>
    <property type="match status" value="1"/>
</dbReference>
<dbReference type="InterPro" id="IPR017484">
    <property type="entry name" value="Kynurenine_formamidase_bac"/>
</dbReference>
<feature type="binding site" evidence="7">
    <location>
        <position position="51"/>
    </location>
    <ligand>
        <name>Zn(2+)</name>
        <dbReference type="ChEBI" id="CHEBI:29105"/>
        <label>1</label>
    </ligand>
</feature>
<evidence type="ECO:0000256" key="2">
    <source>
        <dbReference type="ARBA" id="ARBA00022723"/>
    </source>
</evidence>
<gene>
    <name evidence="7" type="primary">kynB</name>
    <name evidence="8" type="ORF">JOC86_004445</name>
</gene>
<feature type="binding site" evidence="7">
    <location>
        <position position="17"/>
    </location>
    <ligand>
        <name>substrate</name>
    </ligand>
</feature>
<comment type="caution">
    <text evidence="8">The sequence shown here is derived from an EMBL/GenBank/DDBJ whole genome shotgun (WGS) entry which is preliminary data.</text>
</comment>
<feature type="binding site" evidence="7">
    <location>
        <position position="53"/>
    </location>
    <ligand>
        <name>Zn(2+)</name>
        <dbReference type="ChEBI" id="CHEBI:29105"/>
        <label>2</label>
    </ligand>
</feature>
<comment type="pathway">
    <text evidence="7">Amino-acid degradation; L-tryptophan degradation via kynurenine pathway; L-kynurenine from L-tryptophan: step 2/2.</text>
</comment>
<keyword evidence="5 7" id="KW-0823">Tryptophan catabolism</keyword>
<sequence>MKIIDISQKLHHGTPVWPGDTPYSFQLNWTKEQTGSVNVGQLTMSTHTGTHIDAPYHFDHNGKKVADLPLERFIGPALVVNVSGKTSIGAEDVQHLDLTEISKLLLKTSSWENKSEFPSEITFLQEDLAPYLMQQGVDLIGVDVPSVDPIDSKNLPAHHSIENSHIQILEGIVLDEVEEGIYDLIALPLPLTEADGCPVRAILIDRT</sequence>
<dbReference type="Pfam" id="PF04199">
    <property type="entry name" value="Cyclase"/>
    <property type="match status" value="1"/>
</dbReference>
<dbReference type="PANTHER" id="PTHR31118:SF32">
    <property type="entry name" value="KYNURENINE FORMAMIDASE"/>
    <property type="match status" value="1"/>
</dbReference>
<organism evidence="8 9">
    <name type="scientific">Rossellomorea pakistanensis</name>
    <dbReference type="NCBI Taxonomy" id="992288"/>
    <lineage>
        <taxon>Bacteria</taxon>
        <taxon>Bacillati</taxon>
        <taxon>Bacillota</taxon>
        <taxon>Bacilli</taxon>
        <taxon>Bacillales</taxon>
        <taxon>Bacillaceae</taxon>
        <taxon>Rossellomorea</taxon>
    </lineage>
</organism>
<dbReference type="PANTHER" id="PTHR31118">
    <property type="entry name" value="CYCLASE-LIKE PROTEIN 2"/>
    <property type="match status" value="1"/>
</dbReference>
<dbReference type="HAMAP" id="MF_01969">
    <property type="entry name" value="KynB"/>
    <property type="match status" value="1"/>
</dbReference>
<comment type="catalytic activity">
    <reaction evidence="6 7">
        <text>N-formyl-L-kynurenine + H2O = L-kynurenine + formate + H(+)</text>
        <dbReference type="Rhea" id="RHEA:13009"/>
        <dbReference type="ChEBI" id="CHEBI:15377"/>
        <dbReference type="ChEBI" id="CHEBI:15378"/>
        <dbReference type="ChEBI" id="CHEBI:15740"/>
        <dbReference type="ChEBI" id="CHEBI:57959"/>
        <dbReference type="ChEBI" id="CHEBI:58629"/>
        <dbReference type="EC" id="3.5.1.9"/>
    </reaction>
</comment>
<comment type="cofactor">
    <cofactor evidence="7">
        <name>Zn(2+)</name>
        <dbReference type="ChEBI" id="CHEBI:29105"/>
    </cofactor>
    <text evidence="7">Binds 2 zinc ions per subunit.</text>
</comment>
<dbReference type="SUPFAM" id="SSF102198">
    <property type="entry name" value="Putative cyclase"/>
    <property type="match status" value="1"/>
</dbReference>
<dbReference type="GO" id="GO:0004061">
    <property type="term" value="F:arylformamidase activity"/>
    <property type="evidence" value="ECO:0007669"/>
    <property type="project" value="UniProtKB-EC"/>
</dbReference>
<keyword evidence="3 7" id="KW-0378">Hydrolase</keyword>
<feature type="binding site" evidence="7">
    <location>
        <position position="170"/>
    </location>
    <ligand>
        <name>Zn(2+)</name>
        <dbReference type="ChEBI" id="CHEBI:29105"/>
        <label>2</label>
    </ligand>
</feature>
<evidence type="ECO:0000256" key="4">
    <source>
        <dbReference type="ARBA" id="ARBA00022833"/>
    </source>
</evidence>
<comment type="subunit">
    <text evidence="7">Homodimer.</text>
</comment>
<reference evidence="8 9" key="1">
    <citation type="submission" date="2021-01" db="EMBL/GenBank/DDBJ databases">
        <title>Genomic Encyclopedia of Type Strains, Phase IV (KMG-IV): sequencing the most valuable type-strain genomes for metagenomic binning, comparative biology and taxonomic classification.</title>
        <authorList>
            <person name="Goeker M."/>
        </authorList>
    </citation>
    <scope>NUCLEOTIDE SEQUENCE [LARGE SCALE GENOMIC DNA]</scope>
    <source>
        <strain evidence="8 9">DSM 24834</strain>
    </source>
</reference>
<keyword evidence="2 7" id="KW-0479">Metal-binding</keyword>
<evidence type="ECO:0000256" key="6">
    <source>
        <dbReference type="ARBA" id="ARBA00048496"/>
    </source>
</evidence>
<dbReference type="EMBL" id="JAFBDZ010000006">
    <property type="protein sequence ID" value="MBM7587870.1"/>
    <property type="molecule type" value="Genomic_DNA"/>
</dbReference>
<comment type="function">
    <text evidence="1 7">Catalyzes the hydrolysis of N-formyl-L-kynurenine to L-kynurenine, the second step in the kynurenine pathway of tryptophan degradation.</text>
</comment>
<keyword evidence="9" id="KW-1185">Reference proteome</keyword>
<name>A0ABS2NJ59_9BACI</name>
<evidence type="ECO:0000256" key="7">
    <source>
        <dbReference type="HAMAP-Rule" id="MF_01969"/>
    </source>
</evidence>
<evidence type="ECO:0000313" key="8">
    <source>
        <dbReference type="EMBL" id="MBM7587870.1"/>
    </source>
</evidence>